<dbReference type="GO" id="GO:1990429">
    <property type="term" value="C:peroxisomal importomer complex"/>
    <property type="evidence" value="ECO:0007669"/>
    <property type="project" value="TreeGrafter"/>
</dbReference>
<keyword evidence="10" id="KW-0653">Protein transport</keyword>
<evidence type="ECO:0000256" key="12">
    <source>
        <dbReference type="ARBA" id="ARBA00023136"/>
    </source>
</evidence>
<feature type="domain" description="Pex N-terminal" evidence="16">
    <location>
        <begin position="25"/>
        <end position="148"/>
    </location>
</feature>
<dbReference type="OrthoDB" id="107372at2759"/>
<keyword evidence="18" id="KW-1185">Reference proteome</keyword>
<reference evidence="17 18" key="1">
    <citation type="journal article" date="2018" name="MBio">
        <title>Comparative Genomics Reveals the Core Gene Toolbox for the Fungus-Insect Symbiosis.</title>
        <authorList>
            <person name="Wang Y."/>
            <person name="Stata M."/>
            <person name="Wang W."/>
            <person name="Stajich J.E."/>
            <person name="White M.M."/>
            <person name="Moncalvo J.M."/>
        </authorList>
    </citation>
    <scope>NUCLEOTIDE SEQUENCE [LARGE SCALE GENOMIC DNA]</scope>
    <source>
        <strain evidence="17 18">AUS-77-4</strain>
    </source>
</reference>
<keyword evidence="11" id="KW-1133">Transmembrane helix</keyword>
<evidence type="ECO:0000256" key="3">
    <source>
        <dbReference type="ARBA" id="ARBA00008704"/>
    </source>
</evidence>
<evidence type="ECO:0000259" key="16">
    <source>
        <dbReference type="Pfam" id="PF04757"/>
    </source>
</evidence>
<dbReference type="GO" id="GO:0016562">
    <property type="term" value="P:protein import into peroxisome matrix, receptor recycling"/>
    <property type="evidence" value="ECO:0007669"/>
    <property type="project" value="UniProtKB-ARBA"/>
</dbReference>
<dbReference type="EMBL" id="MBFT01000244">
    <property type="protein sequence ID" value="PVU94523.1"/>
    <property type="molecule type" value="Genomic_DNA"/>
</dbReference>
<evidence type="ECO:0000256" key="10">
    <source>
        <dbReference type="ARBA" id="ARBA00022927"/>
    </source>
</evidence>
<dbReference type="PANTHER" id="PTHR12888:SF0">
    <property type="entry name" value="PEROXISOME ASSEMBLY PROTEIN 12"/>
    <property type="match status" value="1"/>
</dbReference>
<accession>A0A2T9YQ94</accession>
<keyword evidence="7" id="KW-0479">Metal-binding</keyword>
<dbReference type="GO" id="GO:0008270">
    <property type="term" value="F:zinc ion binding"/>
    <property type="evidence" value="ECO:0007669"/>
    <property type="project" value="UniProtKB-KW"/>
</dbReference>
<dbReference type="GO" id="GO:0006513">
    <property type="term" value="P:protein monoubiquitination"/>
    <property type="evidence" value="ECO:0007669"/>
    <property type="project" value="TreeGrafter"/>
</dbReference>
<dbReference type="PANTHER" id="PTHR12888">
    <property type="entry name" value="PEROXISOME ASSEMBLY PROTEIN 12 PEROXIN-12"/>
    <property type="match status" value="1"/>
</dbReference>
<keyword evidence="12" id="KW-0472">Membrane</keyword>
<comment type="caution">
    <text evidence="17">The sequence shown here is derived from an EMBL/GenBank/DDBJ whole genome shotgun (WGS) entry which is preliminary data.</text>
</comment>
<keyword evidence="13" id="KW-0576">Peroxisome</keyword>
<evidence type="ECO:0000256" key="5">
    <source>
        <dbReference type="ARBA" id="ARBA00022448"/>
    </source>
</evidence>
<dbReference type="Pfam" id="PF04757">
    <property type="entry name" value="Pex2_Pex12"/>
    <property type="match status" value="1"/>
</dbReference>
<evidence type="ECO:0000256" key="6">
    <source>
        <dbReference type="ARBA" id="ARBA00022692"/>
    </source>
</evidence>
<evidence type="ECO:0000256" key="4">
    <source>
        <dbReference type="ARBA" id="ARBA00018980"/>
    </source>
</evidence>
<comment type="subcellular location">
    <subcellularLocation>
        <location evidence="1">Peroxisome membrane</location>
        <topology evidence="1">Multi-pass membrane protein</topology>
    </subcellularLocation>
</comment>
<comment type="similarity">
    <text evidence="3">Belongs to the pex2/pex10/pex12 family.</text>
</comment>
<keyword evidence="6" id="KW-0812">Transmembrane</keyword>
<evidence type="ECO:0000256" key="1">
    <source>
        <dbReference type="ARBA" id="ARBA00004585"/>
    </source>
</evidence>
<keyword evidence="8" id="KW-0863">Zinc-finger</keyword>
<evidence type="ECO:0000256" key="2">
    <source>
        <dbReference type="ARBA" id="ARBA00004906"/>
    </source>
</evidence>
<evidence type="ECO:0000256" key="7">
    <source>
        <dbReference type="ARBA" id="ARBA00022723"/>
    </source>
</evidence>
<gene>
    <name evidence="17" type="ORF">BB559_002972</name>
</gene>
<evidence type="ECO:0000256" key="14">
    <source>
        <dbReference type="ARBA" id="ARBA00029692"/>
    </source>
</evidence>
<dbReference type="InterPro" id="IPR006845">
    <property type="entry name" value="Pex_N"/>
</dbReference>
<dbReference type="InterPro" id="IPR017375">
    <property type="entry name" value="PEX12"/>
</dbReference>
<evidence type="ECO:0000256" key="15">
    <source>
        <dbReference type="ARBA" id="ARBA00034505"/>
    </source>
</evidence>
<organism evidence="17 18">
    <name type="scientific">Furculomyces boomerangus</name>
    <dbReference type="NCBI Taxonomy" id="61424"/>
    <lineage>
        <taxon>Eukaryota</taxon>
        <taxon>Fungi</taxon>
        <taxon>Fungi incertae sedis</taxon>
        <taxon>Zoopagomycota</taxon>
        <taxon>Kickxellomycotina</taxon>
        <taxon>Harpellomycetes</taxon>
        <taxon>Harpellales</taxon>
        <taxon>Harpellaceae</taxon>
        <taxon>Furculomyces</taxon>
    </lineage>
</organism>
<comment type="subunit">
    <text evidence="15">Component of the PEX2-PEX10-PEX12 retrotranslocation channel, composed of PEX2, PEX10 and PEX12.</text>
</comment>
<evidence type="ECO:0000256" key="8">
    <source>
        <dbReference type="ARBA" id="ARBA00022771"/>
    </source>
</evidence>
<protein>
    <recommendedName>
        <fullName evidence="4">Peroxisome assembly protein 12</fullName>
    </recommendedName>
    <alternativeName>
        <fullName evidence="14">Peroxin-12</fullName>
    </alternativeName>
</protein>
<evidence type="ECO:0000256" key="13">
    <source>
        <dbReference type="ARBA" id="ARBA00023140"/>
    </source>
</evidence>
<dbReference type="GO" id="GO:0005778">
    <property type="term" value="C:peroxisomal membrane"/>
    <property type="evidence" value="ECO:0007669"/>
    <property type="project" value="UniProtKB-SubCell"/>
</dbReference>
<proteinExistence type="inferred from homology"/>
<dbReference type="Proteomes" id="UP000245699">
    <property type="component" value="Unassembled WGS sequence"/>
</dbReference>
<comment type="pathway">
    <text evidence="2">Protein modification; protein ubiquitination.</text>
</comment>
<evidence type="ECO:0000313" key="17">
    <source>
        <dbReference type="EMBL" id="PVU94523.1"/>
    </source>
</evidence>
<dbReference type="STRING" id="61424.A0A2T9YQ94"/>
<keyword evidence="5" id="KW-0813">Transport</keyword>
<evidence type="ECO:0000313" key="18">
    <source>
        <dbReference type="Proteomes" id="UP000245699"/>
    </source>
</evidence>
<sequence>MEYMNSLSGGDLAKPSLFEVISQGKLNDLLEPAIRHLTSYYAHRYPRQLIPILNYHEECYALLMYFVEKHYFSNYGGSFFEHFFGIKRERVYTIKGSRSLTNLNISLSAIAQVLLPVLAKRSEQYYQKLSQNVAITTLFQSRSQETEKQTKYDQIKV</sequence>
<dbReference type="GO" id="GO:0004842">
    <property type="term" value="F:ubiquitin-protein transferase activity"/>
    <property type="evidence" value="ECO:0007669"/>
    <property type="project" value="TreeGrafter"/>
</dbReference>
<evidence type="ECO:0000256" key="9">
    <source>
        <dbReference type="ARBA" id="ARBA00022833"/>
    </source>
</evidence>
<dbReference type="AlphaFoldDB" id="A0A2T9YQ94"/>
<name>A0A2T9YQ94_9FUNG</name>
<evidence type="ECO:0000256" key="11">
    <source>
        <dbReference type="ARBA" id="ARBA00022989"/>
    </source>
</evidence>
<keyword evidence="9" id="KW-0862">Zinc</keyword>